<feature type="region of interest" description="Disordered" evidence="1">
    <location>
        <begin position="24"/>
        <end position="48"/>
    </location>
</feature>
<gene>
    <name evidence="2" type="ORF">NDES1114_LOCUS19877</name>
</gene>
<feature type="region of interest" description="Disordered" evidence="1">
    <location>
        <begin position="156"/>
        <end position="187"/>
    </location>
</feature>
<dbReference type="EMBL" id="HBGF01029863">
    <property type="protein sequence ID" value="CAD9125975.1"/>
    <property type="molecule type" value="Transcribed_RNA"/>
</dbReference>
<feature type="region of interest" description="Disordered" evidence="1">
    <location>
        <begin position="76"/>
        <end position="108"/>
    </location>
</feature>
<organism evidence="2">
    <name type="scientific">Neobodo designis</name>
    <name type="common">Flagellated protozoan</name>
    <name type="synonym">Bodo designis</name>
    <dbReference type="NCBI Taxonomy" id="312471"/>
    <lineage>
        <taxon>Eukaryota</taxon>
        <taxon>Discoba</taxon>
        <taxon>Euglenozoa</taxon>
        <taxon>Kinetoplastea</taxon>
        <taxon>Metakinetoplastina</taxon>
        <taxon>Neobodonida</taxon>
        <taxon>Neobodo</taxon>
    </lineage>
</organism>
<proteinExistence type="predicted"/>
<name>A0A7S1MAC7_NEODS</name>
<sequence length="187" mass="21456">MKGRKRVAPKSTATDRLAALELQEREQREQLRSVYAGNRSPGSFKARKNDALAENTYYRYFHSADDDERTARRLLGLEETSAQQQGPSSTLPALGNPPRRTKWASPTSREPIVDITTLKPQSAKLYVKYEKLYDAMRAEDDEFFAFRRQFLEEEEERRLANGGASADVIASVRARRHARRQQSPPQR</sequence>
<evidence type="ECO:0000313" key="2">
    <source>
        <dbReference type="EMBL" id="CAD9125975.1"/>
    </source>
</evidence>
<reference evidence="2" key="1">
    <citation type="submission" date="2021-01" db="EMBL/GenBank/DDBJ databases">
        <authorList>
            <person name="Corre E."/>
            <person name="Pelletier E."/>
            <person name="Niang G."/>
            <person name="Scheremetjew M."/>
            <person name="Finn R."/>
            <person name="Kale V."/>
            <person name="Holt S."/>
            <person name="Cochrane G."/>
            <person name="Meng A."/>
            <person name="Brown T."/>
            <person name="Cohen L."/>
        </authorList>
    </citation>
    <scope>NUCLEOTIDE SEQUENCE</scope>
    <source>
        <strain evidence="2">CCAP 1951/1</strain>
    </source>
</reference>
<feature type="compositionally biased region" description="Polar residues" evidence="1">
    <location>
        <begin position="80"/>
        <end position="91"/>
    </location>
</feature>
<evidence type="ECO:0000256" key="1">
    <source>
        <dbReference type="SAM" id="MobiDB-lite"/>
    </source>
</evidence>
<accession>A0A7S1MAC7</accession>
<dbReference type="AlphaFoldDB" id="A0A7S1MAC7"/>
<protein>
    <submittedName>
        <fullName evidence="2">Uncharacterized protein</fullName>
    </submittedName>
</protein>